<keyword evidence="1" id="KW-0812">Transmembrane</keyword>
<accession>A0A1K1YZT5</accession>
<keyword evidence="3" id="KW-1185">Reference proteome</keyword>
<dbReference type="EMBL" id="FPJW01000009">
    <property type="protein sequence ID" value="SFX66955.1"/>
    <property type="molecule type" value="Genomic_DNA"/>
</dbReference>
<evidence type="ECO:0000256" key="1">
    <source>
        <dbReference type="SAM" id="Phobius"/>
    </source>
</evidence>
<sequence length="83" mass="9205">MTETEKKHRMNHNLAILALLLAMAGVLFATYGPWLILPSLVAAAFARRAILREPERYTGMLFVYASLALNGVLLVLFALLYLG</sequence>
<organism evidence="2 3">
    <name type="scientific">Marinospirillum alkaliphilum DSM 21637</name>
    <dbReference type="NCBI Taxonomy" id="1122209"/>
    <lineage>
        <taxon>Bacteria</taxon>
        <taxon>Pseudomonadati</taxon>
        <taxon>Pseudomonadota</taxon>
        <taxon>Gammaproteobacteria</taxon>
        <taxon>Oceanospirillales</taxon>
        <taxon>Oceanospirillaceae</taxon>
        <taxon>Marinospirillum</taxon>
    </lineage>
</organism>
<dbReference type="STRING" id="1122209.SAMN02745752_02473"/>
<dbReference type="AlphaFoldDB" id="A0A1K1YZT5"/>
<name>A0A1K1YZT5_9GAMM</name>
<dbReference type="OrthoDB" id="6121651at2"/>
<dbReference type="Proteomes" id="UP000182350">
    <property type="component" value="Unassembled WGS sequence"/>
</dbReference>
<reference evidence="2 3" key="1">
    <citation type="submission" date="2016-11" db="EMBL/GenBank/DDBJ databases">
        <authorList>
            <person name="Jaros S."/>
            <person name="Januszkiewicz K."/>
            <person name="Wedrychowicz H."/>
        </authorList>
    </citation>
    <scope>NUCLEOTIDE SEQUENCE [LARGE SCALE GENOMIC DNA]</scope>
    <source>
        <strain evidence="2 3">DSM 21637</strain>
    </source>
</reference>
<proteinExistence type="predicted"/>
<protein>
    <submittedName>
        <fullName evidence="2">Uncharacterized protein</fullName>
    </submittedName>
</protein>
<keyword evidence="1" id="KW-0472">Membrane</keyword>
<feature type="transmembrane region" description="Helical" evidence="1">
    <location>
        <begin position="62"/>
        <end position="82"/>
    </location>
</feature>
<dbReference type="RefSeq" id="WP_072326798.1">
    <property type="nucleotide sequence ID" value="NZ_FPJW01000009.1"/>
</dbReference>
<gene>
    <name evidence="2" type="ORF">SAMN02745752_02473</name>
</gene>
<evidence type="ECO:0000313" key="2">
    <source>
        <dbReference type="EMBL" id="SFX66955.1"/>
    </source>
</evidence>
<keyword evidence="1" id="KW-1133">Transmembrane helix</keyword>
<evidence type="ECO:0000313" key="3">
    <source>
        <dbReference type="Proteomes" id="UP000182350"/>
    </source>
</evidence>